<protein>
    <submittedName>
        <fullName evidence="7">AfsR/SARP family transcriptional regulator</fullName>
    </submittedName>
</protein>
<dbReference type="Pfam" id="PF03704">
    <property type="entry name" value="BTAD"/>
    <property type="match status" value="1"/>
</dbReference>
<feature type="domain" description="OmpR/PhoB-type" evidence="6">
    <location>
        <begin position="1"/>
        <end position="95"/>
    </location>
</feature>
<keyword evidence="4" id="KW-0804">Transcription</keyword>
<dbReference type="PANTHER" id="PTHR35807:SF1">
    <property type="entry name" value="TRANSCRIPTIONAL REGULATOR REDD"/>
    <property type="match status" value="1"/>
</dbReference>
<dbReference type="SMART" id="SM01043">
    <property type="entry name" value="BTAD"/>
    <property type="match status" value="1"/>
</dbReference>
<dbReference type="Pfam" id="PF00486">
    <property type="entry name" value="Trans_reg_C"/>
    <property type="match status" value="1"/>
</dbReference>
<dbReference type="InterPro" id="IPR011990">
    <property type="entry name" value="TPR-like_helical_dom_sf"/>
</dbReference>
<name>A0ABS0GQ91_9ACTN</name>
<dbReference type="InterPro" id="IPR005158">
    <property type="entry name" value="BTAD"/>
</dbReference>
<dbReference type="EMBL" id="JADPUN010000063">
    <property type="protein sequence ID" value="MBF9128219.1"/>
    <property type="molecule type" value="Genomic_DNA"/>
</dbReference>
<dbReference type="PROSITE" id="PS51755">
    <property type="entry name" value="OMPR_PHOB"/>
    <property type="match status" value="1"/>
</dbReference>
<dbReference type="Gene3D" id="1.10.10.10">
    <property type="entry name" value="Winged helix-like DNA-binding domain superfamily/Winged helix DNA-binding domain"/>
    <property type="match status" value="1"/>
</dbReference>
<evidence type="ECO:0000256" key="4">
    <source>
        <dbReference type="ARBA" id="ARBA00023163"/>
    </source>
</evidence>
<comment type="similarity">
    <text evidence="1">Belongs to the AfsR/DnrI/RedD regulatory family.</text>
</comment>
<evidence type="ECO:0000256" key="5">
    <source>
        <dbReference type="PROSITE-ProRule" id="PRU01091"/>
    </source>
</evidence>
<dbReference type="CDD" id="cd15831">
    <property type="entry name" value="BTAD"/>
    <property type="match status" value="1"/>
</dbReference>
<evidence type="ECO:0000259" key="6">
    <source>
        <dbReference type="PROSITE" id="PS51755"/>
    </source>
</evidence>
<dbReference type="InterPro" id="IPR001867">
    <property type="entry name" value="OmpR/PhoB-type_DNA-bd"/>
</dbReference>
<accession>A0ABS0GQ91</accession>
<evidence type="ECO:0000256" key="2">
    <source>
        <dbReference type="ARBA" id="ARBA00023015"/>
    </source>
</evidence>
<dbReference type="InterPro" id="IPR051677">
    <property type="entry name" value="AfsR-DnrI-RedD_regulator"/>
</dbReference>
<dbReference type="PANTHER" id="PTHR35807">
    <property type="entry name" value="TRANSCRIPTIONAL REGULATOR REDD-RELATED"/>
    <property type="match status" value="1"/>
</dbReference>
<dbReference type="Gene3D" id="1.25.40.10">
    <property type="entry name" value="Tetratricopeptide repeat domain"/>
    <property type="match status" value="1"/>
</dbReference>
<evidence type="ECO:0000313" key="7">
    <source>
        <dbReference type="EMBL" id="MBF9128219.1"/>
    </source>
</evidence>
<comment type="caution">
    <text evidence="7">The sequence shown here is derived from an EMBL/GenBank/DDBJ whole genome shotgun (WGS) entry which is preliminary data.</text>
</comment>
<organism evidence="7 8">
    <name type="scientific">Plantactinospora alkalitolerans</name>
    <dbReference type="NCBI Taxonomy" id="2789879"/>
    <lineage>
        <taxon>Bacteria</taxon>
        <taxon>Bacillati</taxon>
        <taxon>Actinomycetota</taxon>
        <taxon>Actinomycetes</taxon>
        <taxon>Micromonosporales</taxon>
        <taxon>Micromonosporaceae</taxon>
        <taxon>Plantactinospora</taxon>
    </lineage>
</organism>
<dbReference type="InterPro" id="IPR016032">
    <property type="entry name" value="Sig_transdc_resp-reg_C-effctor"/>
</dbReference>
<dbReference type="SMART" id="SM00862">
    <property type="entry name" value="Trans_reg_C"/>
    <property type="match status" value="1"/>
</dbReference>
<dbReference type="SUPFAM" id="SSF48452">
    <property type="entry name" value="TPR-like"/>
    <property type="match status" value="1"/>
</dbReference>
<proteinExistence type="inferred from homology"/>
<evidence type="ECO:0000313" key="8">
    <source>
        <dbReference type="Proteomes" id="UP000638560"/>
    </source>
</evidence>
<dbReference type="Proteomes" id="UP000638560">
    <property type="component" value="Unassembled WGS sequence"/>
</dbReference>
<evidence type="ECO:0000256" key="1">
    <source>
        <dbReference type="ARBA" id="ARBA00005820"/>
    </source>
</evidence>
<sequence length="267" mass="29265">MRYRLLGPPEISGPEGRTWFRSHRQRAVFAALALNANHVVTVERLIDVVWPQNPPSTAQAQIHKAISALRPLLDAGGGWGGGSIDTVFPGYRLCARSGEVDADAFHRDTRDAAAWMATGRVTEAVTGYRGALDRWFGRALDGVPGLAADATFLEEHRLHALESSLCGEVLLGRRTDLAAELEQLCAGHQLRERLRALQMIVLHLCGRRAEALEVYHRTRRLLAEELGLAVGAELREVAQVTLAGEPEDHLALVARWAHAATGEWATQ</sequence>
<dbReference type="InterPro" id="IPR036388">
    <property type="entry name" value="WH-like_DNA-bd_sf"/>
</dbReference>
<gene>
    <name evidence="7" type="ORF">I0C86_04305</name>
</gene>
<dbReference type="RefSeq" id="WP_196199878.1">
    <property type="nucleotide sequence ID" value="NZ_JADPUN010000063.1"/>
</dbReference>
<keyword evidence="2" id="KW-0805">Transcription regulation</keyword>
<feature type="DNA-binding region" description="OmpR/PhoB-type" evidence="5">
    <location>
        <begin position="1"/>
        <end position="95"/>
    </location>
</feature>
<reference evidence="7 8" key="1">
    <citation type="submission" date="2020-11" db="EMBL/GenBank/DDBJ databases">
        <title>A novel isolate from a Black sea contaminated sediment with potential to produce alkanes: Plantactinospora alkalitolerans sp. nov.</title>
        <authorList>
            <person name="Carro L."/>
            <person name="Veyisoglu A."/>
            <person name="Guven K."/>
            <person name="Schumann P."/>
            <person name="Klenk H.-P."/>
            <person name="Sahin N."/>
        </authorList>
    </citation>
    <scope>NUCLEOTIDE SEQUENCE [LARGE SCALE GENOMIC DNA]</scope>
    <source>
        <strain evidence="7 8">S1510</strain>
    </source>
</reference>
<keyword evidence="8" id="KW-1185">Reference proteome</keyword>
<dbReference type="SUPFAM" id="SSF46894">
    <property type="entry name" value="C-terminal effector domain of the bipartite response regulators"/>
    <property type="match status" value="1"/>
</dbReference>
<keyword evidence="3 5" id="KW-0238">DNA-binding</keyword>
<evidence type="ECO:0000256" key="3">
    <source>
        <dbReference type="ARBA" id="ARBA00023125"/>
    </source>
</evidence>